<dbReference type="Gene3D" id="3.40.50.1820">
    <property type="entry name" value="alpha/beta hydrolase"/>
    <property type="match status" value="1"/>
</dbReference>
<accession>K7ZA74</accession>
<dbReference type="InterPro" id="IPR000073">
    <property type="entry name" value="AB_hydrolase_1"/>
</dbReference>
<name>K7ZA74_BDEBC</name>
<dbReference type="SUPFAM" id="SSF53474">
    <property type="entry name" value="alpha/beta-Hydrolases"/>
    <property type="match status" value="1"/>
</dbReference>
<dbReference type="EMBL" id="CP002930">
    <property type="protein sequence ID" value="AFY01519.1"/>
    <property type="molecule type" value="Genomic_DNA"/>
</dbReference>
<reference evidence="3 4" key="1">
    <citation type="journal article" date="2012" name="BMC Genomics">
        <title>Genome analysis of a simultaneously predatory and prey-independent, novel Bdellovibrio bacteriovorus from the River Tiber, supports in silico predictions of both ancient and recent lateral gene transfer from diverse bacteria.</title>
        <authorList>
            <person name="Hobley L."/>
            <person name="Lerner T.R."/>
            <person name="Williams L.E."/>
            <person name="Lambert C."/>
            <person name="Till R."/>
            <person name="Milner D.S."/>
            <person name="Basford S.M."/>
            <person name="Capeness M.J."/>
            <person name="Fenton A.K."/>
            <person name="Atterbury R.J."/>
            <person name="Harris M.A."/>
            <person name="Sockett R.E."/>
        </authorList>
    </citation>
    <scope>NUCLEOTIDE SEQUENCE [LARGE SCALE GENOMIC DNA]</scope>
    <source>
        <strain evidence="3 4">Tiberius</strain>
    </source>
</reference>
<keyword evidence="1" id="KW-0732">Signal</keyword>
<sequence length="260" mass="28401">MMKKLNVLISLAALAVSAGCSHTPKKAEVVEVTPTLVLIHGSHFDGSSWDQVKAQLGDKYKVLTPDLLGRDPKQSATLMEMAQDVCAKIPEKSVVVGHSFGGAVINQMVGVCPEKIMRIIYLAALVPLKGEKPFDSLEKSDGKVYAKAVTFGKERITPKKPKQFFKNMDSTLDQKNLPQVKLYSESFAAGANPVTYDEVIFAKIPKFYIFTTQDKIVSLASQKKYVKRTDMAKTGEIASGHLPALSKPAEVAQAILQSFQ</sequence>
<evidence type="ECO:0000313" key="3">
    <source>
        <dbReference type="EMBL" id="AFY01519.1"/>
    </source>
</evidence>
<dbReference type="HOGENOM" id="CLU_046066_3_1_7"/>
<dbReference type="InterPro" id="IPR029058">
    <property type="entry name" value="AB_hydrolase_fold"/>
</dbReference>
<feature type="chain" id="PRO_5003914124" evidence="1">
    <location>
        <begin position="19"/>
        <end position="260"/>
    </location>
</feature>
<proteinExistence type="predicted"/>
<evidence type="ECO:0000259" key="2">
    <source>
        <dbReference type="Pfam" id="PF12697"/>
    </source>
</evidence>
<organism evidence="3 4">
    <name type="scientific">Bdellovibrio bacteriovorus str. Tiberius</name>
    <dbReference type="NCBI Taxonomy" id="1069642"/>
    <lineage>
        <taxon>Bacteria</taxon>
        <taxon>Pseudomonadati</taxon>
        <taxon>Bdellovibrionota</taxon>
        <taxon>Bdellovibrionia</taxon>
        <taxon>Bdellovibrionales</taxon>
        <taxon>Pseudobdellovibrionaceae</taxon>
        <taxon>Bdellovibrio</taxon>
    </lineage>
</organism>
<feature type="domain" description="AB hydrolase-1" evidence="2">
    <location>
        <begin position="36"/>
        <end position="254"/>
    </location>
</feature>
<dbReference type="OrthoDB" id="8680283at2"/>
<dbReference type="AlphaFoldDB" id="K7ZA74"/>
<feature type="signal peptide" evidence="1">
    <location>
        <begin position="1"/>
        <end position="18"/>
    </location>
</feature>
<dbReference type="GO" id="GO:0016787">
    <property type="term" value="F:hydrolase activity"/>
    <property type="evidence" value="ECO:0007669"/>
    <property type="project" value="UniProtKB-KW"/>
</dbReference>
<dbReference type="PANTHER" id="PTHR37017">
    <property type="entry name" value="AB HYDROLASE-1 DOMAIN-CONTAINING PROTEIN-RELATED"/>
    <property type="match status" value="1"/>
</dbReference>
<dbReference type="KEGG" id="bbat:Bdt_1830"/>
<gene>
    <name evidence="3" type="ORF">Bdt_1830</name>
</gene>
<keyword evidence="3" id="KW-0378">Hydrolase</keyword>
<dbReference type="Pfam" id="PF12697">
    <property type="entry name" value="Abhydrolase_6"/>
    <property type="match status" value="1"/>
</dbReference>
<evidence type="ECO:0000256" key="1">
    <source>
        <dbReference type="SAM" id="SignalP"/>
    </source>
</evidence>
<dbReference type="Proteomes" id="UP000010074">
    <property type="component" value="Chromosome"/>
</dbReference>
<dbReference type="PANTHER" id="PTHR37017:SF11">
    <property type="entry name" value="ESTERASE_LIPASE_THIOESTERASE DOMAIN-CONTAINING PROTEIN"/>
    <property type="match status" value="1"/>
</dbReference>
<dbReference type="InterPro" id="IPR052897">
    <property type="entry name" value="Sec-Metab_Biosynth_Hydrolase"/>
</dbReference>
<dbReference type="PROSITE" id="PS51257">
    <property type="entry name" value="PROKAR_LIPOPROTEIN"/>
    <property type="match status" value="1"/>
</dbReference>
<evidence type="ECO:0000313" key="4">
    <source>
        <dbReference type="Proteomes" id="UP000010074"/>
    </source>
</evidence>
<dbReference type="STRING" id="1069642.Bdt_1830"/>
<dbReference type="RefSeq" id="WP_015090966.1">
    <property type="nucleotide sequence ID" value="NC_019567.1"/>
</dbReference>
<dbReference type="PATRIC" id="fig|1069642.3.peg.1805"/>
<protein>
    <submittedName>
        <fullName evidence="3">Alpha/beta hydrolase</fullName>
    </submittedName>
</protein>